<feature type="compositionally biased region" description="Polar residues" evidence="1">
    <location>
        <begin position="1"/>
        <end position="15"/>
    </location>
</feature>
<sequence length="66" mass="6867">MSDGNNGATGTVTACSGSGSGGGSRDRSPAANEGKTMKAPGQDHRILRKGFEENPAAYFTELHRKK</sequence>
<keyword evidence="3" id="KW-1185">Reference proteome</keyword>
<dbReference type="EMBL" id="CAWUPB010000127">
    <property type="protein sequence ID" value="CAK7323509.1"/>
    <property type="molecule type" value="Genomic_DNA"/>
</dbReference>
<dbReference type="Proteomes" id="UP001314170">
    <property type="component" value="Unassembled WGS sequence"/>
</dbReference>
<accession>A0AAV1QR71</accession>
<feature type="region of interest" description="Disordered" evidence="1">
    <location>
        <begin position="1"/>
        <end position="52"/>
    </location>
</feature>
<proteinExistence type="predicted"/>
<evidence type="ECO:0000256" key="1">
    <source>
        <dbReference type="SAM" id="MobiDB-lite"/>
    </source>
</evidence>
<evidence type="ECO:0000313" key="2">
    <source>
        <dbReference type="EMBL" id="CAK7323509.1"/>
    </source>
</evidence>
<comment type="caution">
    <text evidence="2">The sequence shown here is derived from an EMBL/GenBank/DDBJ whole genome shotgun (WGS) entry which is preliminary data.</text>
</comment>
<name>A0AAV1QR71_9ROSI</name>
<protein>
    <submittedName>
        <fullName evidence="2">Uncharacterized protein</fullName>
    </submittedName>
</protein>
<dbReference type="PANTHER" id="PTHR33333:SF32">
    <property type="entry name" value="PSAD1"/>
    <property type="match status" value="1"/>
</dbReference>
<gene>
    <name evidence="2" type="ORF">DCAF_LOCUS1138</name>
</gene>
<feature type="compositionally biased region" description="Basic and acidic residues" evidence="1">
    <location>
        <begin position="41"/>
        <end position="52"/>
    </location>
</feature>
<reference evidence="2 3" key="1">
    <citation type="submission" date="2024-01" db="EMBL/GenBank/DDBJ databases">
        <authorList>
            <person name="Waweru B."/>
        </authorList>
    </citation>
    <scope>NUCLEOTIDE SEQUENCE [LARGE SCALE GENOMIC DNA]</scope>
</reference>
<evidence type="ECO:0000313" key="3">
    <source>
        <dbReference type="Proteomes" id="UP001314170"/>
    </source>
</evidence>
<dbReference type="PANTHER" id="PTHR33333">
    <property type="entry name" value="ERYTHROCYTE MEMBRANE PROTEIN 1-LIKE"/>
    <property type="match status" value="1"/>
</dbReference>
<dbReference type="InterPro" id="IPR039926">
    <property type="entry name" value="Egg_app_1"/>
</dbReference>
<dbReference type="AlphaFoldDB" id="A0AAV1QR71"/>
<organism evidence="2 3">
    <name type="scientific">Dovyalis caffra</name>
    <dbReference type="NCBI Taxonomy" id="77055"/>
    <lineage>
        <taxon>Eukaryota</taxon>
        <taxon>Viridiplantae</taxon>
        <taxon>Streptophyta</taxon>
        <taxon>Embryophyta</taxon>
        <taxon>Tracheophyta</taxon>
        <taxon>Spermatophyta</taxon>
        <taxon>Magnoliopsida</taxon>
        <taxon>eudicotyledons</taxon>
        <taxon>Gunneridae</taxon>
        <taxon>Pentapetalae</taxon>
        <taxon>rosids</taxon>
        <taxon>fabids</taxon>
        <taxon>Malpighiales</taxon>
        <taxon>Salicaceae</taxon>
        <taxon>Flacourtieae</taxon>
        <taxon>Dovyalis</taxon>
    </lineage>
</organism>